<dbReference type="Pfam" id="PF00005">
    <property type="entry name" value="ABC_tran"/>
    <property type="match status" value="2"/>
</dbReference>
<evidence type="ECO:0000313" key="10">
    <source>
        <dbReference type="EMBL" id="SDW66173.1"/>
    </source>
</evidence>
<dbReference type="Proteomes" id="UP000198539">
    <property type="component" value="Unassembled WGS sequence"/>
</dbReference>
<keyword evidence="3" id="KW-0762">Sugar transport</keyword>
<dbReference type="SUPFAM" id="SSF52540">
    <property type="entry name" value="P-loop containing nucleoside triphosphate hydrolases"/>
    <property type="match status" value="2"/>
</dbReference>
<dbReference type="EMBL" id="FNOM01000003">
    <property type="protein sequence ID" value="SDW66173.1"/>
    <property type="molecule type" value="Genomic_DNA"/>
</dbReference>
<organism evidence="10 11">
    <name type="scientific">Roseicitreum antarcticum</name>
    <dbReference type="NCBI Taxonomy" id="564137"/>
    <lineage>
        <taxon>Bacteria</taxon>
        <taxon>Pseudomonadati</taxon>
        <taxon>Pseudomonadota</taxon>
        <taxon>Alphaproteobacteria</taxon>
        <taxon>Rhodobacterales</taxon>
        <taxon>Paracoccaceae</taxon>
        <taxon>Roseicitreum</taxon>
    </lineage>
</organism>
<keyword evidence="2" id="KW-1003">Cell membrane</keyword>
<evidence type="ECO:0000256" key="1">
    <source>
        <dbReference type="ARBA" id="ARBA00022448"/>
    </source>
</evidence>
<keyword evidence="7" id="KW-1278">Translocase</keyword>
<dbReference type="CDD" id="cd03215">
    <property type="entry name" value="ABC_Carb_Monos_II"/>
    <property type="match status" value="1"/>
</dbReference>
<reference evidence="10 11" key="1">
    <citation type="submission" date="2016-10" db="EMBL/GenBank/DDBJ databases">
        <authorList>
            <person name="de Groot N.N."/>
        </authorList>
    </citation>
    <scope>NUCLEOTIDE SEQUENCE [LARGE SCALE GENOMIC DNA]</scope>
    <source>
        <strain evidence="10 11">CGMCC 1.8894</strain>
    </source>
</reference>
<keyword evidence="11" id="KW-1185">Reference proteome</keyword>
<name>A0A1H2VCY0_9RHOB</name>
<dbReference type="GO" id="GO:0005524">
    <property type="term" value="F:ATP binding"/>
    <property type="evidence" value="ECO:0007669"/>
    <property type="project" value="UniProtKB-KW"/>
</dbReference>
<dbReference type="InterPro" id="IPR050107">
    <property type="entry name" value="ABC_carbohydrate_import_ATPase"/>
</dbReference>
<dbReference type="GO" id="GO:0016887">
    <property type="term" value="F:ATP hydrolysis activity"/>
    <property type="evidence" value="ECO:0007669"/>
    <property type="project" value="InterPro"/>
</dbReference>
<dbReference type="PANTHER" id="PTHR43790:SF3">
    <property type="entry name" value="D-ALLOSE IMPORT ATP-BINDING PROTEIN ALSA-RELATED"/>
    <property type="match status" value="1"/>
</dbReference>
<evidence type="ECO:0000259" key="9">
    <source>
        <dbReference type="PROSITE" id="PS50893"/>
    </source>
</evidence>
<evidence type="ECO:0000256" key="4">
    <source>
        <dbReference type="ARBA" id="ARBA00022737"/>
    </source>
</evidence>
<protein>
    <submittedName>
        <fullName evidence="10">Ribose transport system ATP-binding protein</fullName>
    </submittedName>
</protein>
<dbReference type="InterPro" id="IPR027417">
    <property type="entry name" value="P-loop_NTPase"/>
</dbReference>
<evidence type="ECO:0000256" key="8">
    <source>
        <dbReference type="ARBA" id="ARBA00023136"/>
    </source>
</evidence>
<dbReference type="Gene3D" id="3.40.50.300">
    <property type="entry name" value="P-loop containing nucleotide triphosphate hydrolases"/>
    <property type="match status" value="2"/>
</dbReference>
<keyword evidence="5" id="KW-0547">Nucleotide-binding</keyword>
<keyword evidence="6 10" id="KW-0067">ATP-binding</keyword>
<keyword evidence="1" id="KW-0813">Transport</keyword>
<dbReference type="InterPro" id="IPR003593">
    <property type="entry name" value="AAA+_ATPase"/>
</dbReference>
<evidence type="ECO:0000256" key="6">
    <source>
        <dbReference type="ARBA" id="ARBA00022840"/>
    </source>
</evidence>
<dbReference type="PROSITE" id="PS50893">
    <property type="entry name" value="ABC_TRANSPORTER_2"/>
    <property type="match status" value="2"/>
</dbReference>
<keyword evidence="4" id="KW-0677">Repeat</keyword>
<accession>A0A1H2VCY0</accession>
<dbReference type="RefSeq" id="WP_223814191.1">
    <property type="nucleotide sequence ID" value="NZ_CP061498.1"/>
</dbReference>
<evidence type="ECO:0000256" key="3">
    <source>
        <dbReference type="ARBA" id="ARBA00022597"/>
    </source>
</evidence>
<dbReference type="CDD" id="cd03216">
    <property type="entry name" value="ABC_Carb_Monos_I"/>
    <property type="match status" value="1"/>
</dbReference>
<dbReference type="PROSITE" id="PS00211">
    <property type="entry name" value="ABC_TRANSPORTER_1"/>
    <property type="match status" value="1"/>
</dbReference>
<proteinExistence type="predicted"/>
<evidence type="ECO:0000256" key="7">
    <source>
        <dbReference type="ARBA" id="ARBA00022967"/>
    </source>
</evidence>
<dbReference type="InterPro" id="IPR017871">
    <property type="entry name" value="ABC_transporter-like_CS"/>
</dbReference>
<keyword evidence="8" id="KW-0472">Membrane</keyword>
<sequence>MTVSVQPIDLTLSGVTKVYPGAVALSAVDLSICGGEVVGLIGENGAGKSTLMKVLGGTIAANAGEIVIDGIAHARLTPAQATKLGIAFVHQELNPFSNLDVAGNVLLGREIRRGPFGKMDRAAMSREVEGILKLLGTRFGPDDPVLGLSLADQQMLEIARALSMNARLVILDEPTSSLTLSETERLLEVISDLRARDVAVLFITHRLSEIEAVADRVVGLRDGKNVGTLSRAEITRDRMVRMMIGRDVGRTLQREVQTPGAPVLEVRGLRTAAHPESVVDLTLHGGEILGLAGLVGAGRSELARVLFGIDRALDGTVTINGLSLSSHSVADAIASGLCLVPEDRKGQGLLLDFGVCDNISLPSLFRLSRWGRLDPRAEIALAETSRTRLRIKAANLHRASAELSGGNQQKVVLAKWLAMEPRVLIFDEPTRGIDVGSKAEVYALMRDLADRGVAILMISSDMEEVIGVSDRVAVMCRGRIAGMLAHEAVTEEAILRLAVE</sequence>
<gene>
    <name evidence="10" type="ORF">SAMN04488238_10328</name>
</gene>
<evidence type="ECO:0000256" key="2">
    <source>
        <dbReference type="ARBA" id="ARBA00022475"/>
    </source>
</evidence>
<evidence type="ECO:0000313" key="11">
    <source>
        <dbReference type="Proteomes" id="UP000198539"/>
    </source>
</evidence>
<feature type="domain" description="ABC transporter" evidence="9">
    <location>
        <begin position="261"/>
        <end position="497"/>
    </location>
</feature>
<feature type="domain" description="ABC transporter" evidence="9">
    <location>
        <begin position="10"/>
        <end position="247"/>
    </location>
</feature>
<evidence type="ECO:0000256" key="5">
    <source>
        <dbReference type="ARBA" id="ARBA00022741"/>
    </source>
</evidence>
<dbReference type="PANTHER" id="PTHR43790">
    <property type="entry name" value="CARBOHYDRATE TRANSPORT ATP-BINDING PROTEIN MG119-RELATED"/>
    <property type="match status" value="1"/>
</dbReference>
<dbReference type="AlphaFoldDB" id="A0A1H2VCY0"/>
<dbReference type="SMART" id="SM00382">
    <property type="entry name" value="AAA"/>
    <property type="match status" value="2"/>
</dbReference>
<dbReference type="InterPro" id="IPR003439">
    <property type="entry name" value="ABC_transporter-like_ATP-bd"/>
</dbReference>
<dbReference type="STRING" id="564137.SAMN04488238_10328"/>